<evidence type="ECO:0000313" key="1">
    <source>
        <dbReference type="EMBL" id="RVD89459.1"/>
    </source>
</evidence>
<accession>A0A437ADV3</accession>
<dbReference type="GeneID" id="93582777"/>
<dbReference type="EMBL" id="SAEB01000001">
    <property type="protein sequence ID" value="RVD89459.1"/>
    <property type="molecule type" value="Genomic_DNA"/>
</dbReference>
<dbReference type="RefSeq" id="XP_067495003.1">
    <property type="nucleotide sequence ID" value="XM_067633791.1"/>
</dbReference>
<dbReference type="VEuPathDB" id="FungiDB:DFL_000466"/>
<gene>
    <name evidence="1" type="ORF">DFL_000466</name>
</gene>
<keyword evidence="2" id="KW-1185">Reference proteome</keyword>
<sequence length="222" mass="25220">MSGLLDRHTTKAAHECYKTQVACESALSYGRFGHYSSGGGGWNLGELELIEKSSKGRATVVPRVLRPTLAWEIEHLELLEELRRFKGYSTEHEELKRFRDLVVEALPTEQTYSPGELNWNADRHPQIRFQNGNYIHFQPNCLLGVFGSDGKRLASTGVQRGAQLLKNLKLFMREDGYLIINEGSAQLWFANCPSATKLVFQQNAPYIRALNVHGQELWKIET</sequence>
<organism evidence="1 2">
    <name type="scientific">Arthrobotrys flagrans</name>
    <name type="common">Nematode-trapping fungus</name>
    <name type="synonym">Trichothecium flagrans</name>
    <dbReference type="NCBI Taxonomy" id="97331"/>
    <lineage>
        <taxon>Eukaryota</taxon>
        <taxon>Fungi</taxon>
        <taxon>Dikarya</taxon>
        <taxon>Ascomycota</taxon>
        <taxon>Pezizomycotina</taxon>
        <taxon>Orbiliomycetes</taxon>
        <taxon>Orbiliales</taxon>
        <taxon>Orbiliaceae</taxon>
        <taxon>Arthrobotrys</taxon>
    </lineage>
</organism>
<dbReference type="Proteomes" id="UP000283090">
    <property type="component" value="Unassembled WGS sequence"/>
</dbReference>
<name>A0A437ADV3_ARTFL</name>
<dbReference type="AlphaFoldDB" id="A0A437ADV3"/>
<comment type="caution">
    <text evidence="1">The sequence shown here is derived from an EMBL/GenBank/DDBJ whole genome shotgun (WGS) entry which is preliminary data.</text>
</comment>
<protein>
    <submittedName>
        <fullName evidence="1">Uncharacterized protein</fullName>
    </submittedName>
</protein>
<dbReference type="OrthoDB" id="10488459at2759"/>
<reference evidence="1 2" key="1">
    <citation type="submission" date="2019-01" db="EMBL/GenBank/DDBJ databases">
        <title>Intercellular communication is required for trap formation in the nematode-trapping fungus Duddingtonia flagrans.</title>
        <authorList>
            <person name="Youssar L."/>
            <person name="Wernet V."/>
            <person name="Hensel N."/>
            <person name="Hildebrandt H.-G."/>
            <person name="Fischer R."/>
        </authorList>
    </citation>
    <scope>NUCLEOTIDE SEQUENCE [LARGE SCALE GENOMIC DNA]</scope>
    <source>
        <strain evidence="1 2">CBS H-5679</strain>
    </source>
</reference>
<proteinExistence type="predicted"/>
<evidence type="ECO:0000313" key="2">
    <source>
        <dbReference type="Proteomes" id="UP000283090"/>
    </source>
</evidence>